<dbReference type="Pfam" id="PF09611">
    <property type="entry name" value="Cas_Csy1"/>
    <property type="match status" value="1"/>
</dbReference>
<proteinExistence type="predicted"/>
<evidence type="ECO:0000313" key="1">
    <source>
        <dbReference type="EMBL" id="SFP74427.1"/>
    </source>
</evidence>
<dbReference type="EMBL" id="FOXF01000068">
    <property type="protein sequence ID" value="SFP74427.1"/>
    <property type="molecule type" value="Genomic_DNA"/>
</dbReference>
<keyword evidence="2" id="KW-1185">Reference proteome</keyword>
<accession>A0A662ZK15</accession>
<protein>
    <submittedName>
        <fullName evidence="1">CRISPR-associated protein, Csy1 family</fullName>
    </submittedName>
</protein>
<dbReference type="AlphaFoldDB" id="A0A662ZK15"/>
<sequence>MIILGFIRKKTNLKKIEMISKEVLDFINENELSKTFIDDAAKKAKAINCATHPYSFSHPQPFTASDKKVLSHIVFQGRRTEDGYVRSGNVKVSRPLDLSGNAGDAKIWKFLMLKLSNGFTILENLRDRTPEAYELLQMDGRSKDDAIKLMDDFSLMFEQSDSQVTSSRIKQVYFYIGENQYHLLSVVTPSCLVFELKNRIAAIRNEKNEFRENKRNNYRDIYGIRVVKYGGAKPQNISFLNNANGGKALLLSSIPPLDIDELNIRLPKKDFFDECMDYNQYRSLFTYFHKYLSSDKETVPNNLLFRYRDKAINNIIDFVVQNLFLVRSSANLCRENLPKFQQVWLNPNELQRQSLMTDMLKEQISNSIVDWIRRTYYRLYDKRKVILGNSEINFIKEVISNREEFWL</sequence>
<gene>
    <name evidence="1" type="ORF">SAMN02910344_02204</name>
</gene>
<dbReference type="Proteomes" id="UP000243745">
    <property type="component" value="Unassembled WGS sequence"/>
</dbReference>
<reference evidence="1 2" key="1">
    <citation type="submission" date="2016-10" db="EMBL/GenBank/DDBJ databases">
        <authorList>
            <person name="Varghese N."/>
            <person name="Submissions S."/>
        </authorList>
    </citation>
    <scope>NUCLEOTIDE SEQUENCE [LARGE SCALE GENOMIC DNA]</scope>
    <source>
        <strain evidence="1 2">DSM 1361</strain>
    </source>
</reference>
<evidence type="ECO:0000313" key="2">
    <source>
        <dbReference type="Proteomes" id="UP000243745"/>
    </source>
</evidence>
<name>A0A662ZK15_9GAMM</name>
<organism evidence="1 2">
    <name type="scientific">Ruminobacter amylophilus</name>
    <dbReference type="NCBI Taxonomy" id="867"/>
    <lineage>
        <taxon>Bacteria</taxon>
        <taxon>Pseudomonadati</taxon>
        <taxon>Pseudomonadota</taxon>
        <taxon>Gammaproteobacteria</taxon>
        <taxon>Aeromonadales</taxon>
        <taxon>Succinivibrionaceae</taxon>
        <taxon>Ruminobacter</taxon>
    </lineage>
</organism>
<dbReference type="InterPro" id="IPR013397">
    <property type="entry name" value="CRISPR-assoc_prot_Csy1"/>
</dbReference>